<evidence type="ECO:0000256" key="3">
    <source>
        <dbReference type="ARBA" id="ARBA00022553"/>
    </source>
</evidence>
<evidence type="ECO:0000256" key="2">
    <source>
        <dbReference type="ARBA" id="ARBA00012438"/>
    </source>
</evidence>
<feature type="transmembrane region" description="Helical" evidence="7">
    <location>
        <begin position="194"/>
        <end position="214"/>
    </location>
</feature>
<dbReference type="AlphaFoldDB" id="A0A2G1QPA7"/>
<accession>A0A2G1QPA7</accession>
<dbReference type="InterPro" id="IPR005467">
    <property type="entry name" value="His_kinase_dom"/>
</dbReference>
<evidence type="ECO:0000313" key="12">
    <source>
        <dbReference type="Proteomes" id="UP000221168"/>
    </source>
</evidence>
<dbReference type="PANTHER" id="PTHR45339:SF5">
    <property type="entry name" value="HISTIDINE KINASE"/>
    <property type="match status" value="1"/>
</dbReference>
<dbReference type="CDD" id="cd00088">
    <property type="entry name" value="HPT"/>
    <property type="match status" value="1"/>
</dbReference>
<dbReference type="EMBL" id="PDVP01000004">
    <property type="protein sequence ID" value="PHP67342.1"/>
    <property type="molecule type" value="Genomic_DNA"/>
</dbReference>
<keyword evidence="7" id="KW-0472">Membrane</keyword>
<dbReference type="SMART" id="SM00448">
    <property type="entry name" value="REC"/>
    <property type="match status" value="1"/>
</dbReference>
<evidence type="ECO:0000256" key="1">
    <source>
        <dbReference type="ARBA" id="ARBA00000085"/>
    </source>
</evidence>
<evidence type="ECO:0000256" key="7">
    <source>
        <dbReference type="SAM" id="Phobius"/>
    </source>
</evidence>
<comment type="catalytic activity">
    <reaction evidence="1">
        <text>ATP + protein L-histidine = ADP + protein N-phospho-L-histidine.</text>
        <dbReference type="EC" id="2.7.13.3"/>
    </reaction>
</comment>
<dbReference type="InterPro" id="IPR001789">
    <property type="entry name" value="Sig_transdc_resp-reg_receiver"/>
</dbReference>
<name>A0A2G1QPA7_9HYPH</name>
<dbReference type="PROSITE" id="PS50894">
    <property type="entry name" value="HPT"/>
    <property type="match status" value="1"/>
</dbReference>
<dbReference type="RefSeq" id="WP_099306169.1">
    <property type="nucleotide sequence ID" value="NZ_PDVP01000004.1"/>
</dbReference>
<dbReference type="OrthoDB" id="9810730at2"/>
<dbReference type="SUPFAM" id="SSF47226">
    <property type="entry name" value="Histidine-containing phosphotransfer domain, HPT domain"/>
    <property type="match status" value="1"/>
</dbReference>
<dbReference type="Pfam" id="PF00512">
    <property type="entry name" value="HisKA"/>
    <property type="match status" value="1"/>
</dbReference>
<dbReference type="Gene3D" id="3.40.50.2300">
    <property type="match status" value="1"/>
</dbReference>
<dbReference type="SUPFAM" id="SSF52172">
    <property type="entry name" value="CheY-like"/>
    <property type="match status" value="1"/>
</dbReference>
<dbReference type="FunFam" id="3.30.565.10:FF:000010">
    <property type="entry name" value="Sensor histidine kinase RcsC"/>
    <property type="match status" value="1"/>
</dbReference>
<sequence length="740" mass="79961">MNASLAKSRWLVKHSGKTSRYLLAVTIILMVALAGLFLHISTRQDEMQSSIREDALWAVYQVDREATRLMETFAEHLDGSGRVMAGADDALTLRYDILYSRLSVLQRASYGDYFHANTTIQTLSDRAGVLIRDLEGGITAVAAGETLDDAAQATLKAQLTELQKATGTLLVRTNTAVSAARADARNEMMQLQRFAGILAIVLLLVVGLLIINLIRQLRLVRSAGEQIDAIATELQEAYRAAEAGNQAKSEFMATMGHEIRTPLNAILGMAELLYDADLAEEHAQSVRVIRSSGETLLESINEILDFAKMEHGKQEFEHIAFRLSDIVSDVPGVMEGRAHEQNDTVAVVYEDGIADNGYISDPFKLRRVLLNLVSNAIKFTRNGRVTIRVARAGAAGQPGLRFEVTDTGVGIAEEARKKLFQPFQQVDGSIGRRYGGTGLGLAICKGIVEGLGGTIGLESEPGRGSTFWFEVPVETAEAPAATRSGATCDDVKLPELSILLVEDNKVNQTVARRFLEKLGQRIDIADDGEMGVQMANERAYDVILMDMQMPGMDGVAATTEIRRASRCNSGTWIVAMTANASDKDRERCFEAGMNAFATKPVSLSRLRSVLADVPAVQQEISMPVSTPFAAPSATTGEPDLMQVDDRIVAELVDAIGEDGYAELASDFISDCGTLLADLAMALKTGDETLADRALHTLKGSASTIGLAGLAAFAQSRRSTPLDSNTITQIETRIRGLECAA</sequence>
<proteinExistence type="predicted"/>
<dbReference type="Pfam" id="PF00072">
    <property type="entry name" value="Response_reg"/>
    <property type="match status" value="1"/>
</dbReference>
<dbReference type="InterPro" id="IPR036890">
    <property type="entry name" value="HATPase_C_sf"/>
</dbReference>
<gene>
    <name evidence="11" type="ORF">CSC94_09890</name>
</gene>
<feature type="domain" description="Response regulatory" evidence="9">
    <location>
        <begin position="497"/>
        <end position="614"/>
    </location>
</feature>
<dbReference type="InterPro" id="IPR004358">
    <property type="entry name" value="Sig_transdc_His_kin-like_C"/>
</dbReference>
<dbReference type="CDD" id="cd00082">
    <property type="entry name" value="HisKA"/>
    <property type="match status" value="1"/>
</dbReference>
<feature type="modified residue" description="Phosphohistidine" evidence="5">
    <location>
        <position position="695"/>
    </location>
</feature>
<dbReference type="GO" id="GO:0000155">
    <property type="term" value="F:phosphorelay sensor kinase activity"/>
    <property type="evidence" value="ECO:0007669"/>
    <property type="project" value="InterPro"/>
</dbReference>
<dbReference type="GO" id="GO:0005886">
    <property type="term" value="C:plasma membrane"/>
    <property type="evidence" value="ECO:0007669"/>
    <property type="project" value="UniProtKB-SubCell"/>
</dbReference>
<evidence type="ECO:0000256" key="4">
    <source>
        <dbReference type="ARBA" id="ARBA00023012"/>
    </source>
</evidence>
<evidence type="ECO:0000259" key="10">
    <source>
        <dbReference type="PROSITE" id="PS50894"/>
    </source>
</evidence>
<feature type="transmembrane region" description="Helical" evidence="7">
    <location>
        <begin position="20"/>
        <end position="40"/>
    </location>
</feature>
<dbReference type="Gene3D" id="1.20.120.160">
    <property type="entry name" value="HPT domain"/>
    <property type="match status" value="1"/>
</dbReference>
<keyword evidence="3 6" id="KW-0597">Phosphoprotein</keyword>
<dbReference type="Proteomes" id="UP000221168">
    <property type="component" value="Unassembled WGS sequence"/>
</dbReference>
<organism evidence="11 12">
    <name type="scientific">Zhengella mangrovi</name>
    <dbReference type="NCBI Taxonomy" id="1982044"/>
    <lineage>
        <taxon>Bacteria</taxon>
        <taxon>Pseudomonadati</taxon>
        <taxon>Pseudomonadota</taxon>
        <taxon>Alphaproteobacteria</taxon>
        <taxon>Hyphomicrobiales</taxon>
        <taxon>Notoacmeibacteraceae</taxon>
        <taxon>Zhengella</taxon>
    </lineage>
</organism>
<dbReference type="PROSITE" id="PS50110">
    <property type="entry name" value="RESPONSE_REGULATORY"/>
    <property type="match status" value="1"/>
</dbReference>
<dbReference type="InterPro" id="IPR003594">
    <property type="entry name" value="HATPase_dom"/>
</dbReference>
<dbReference type="EC" id="2.7.13.3" evidence="2"/>
<dbReference type="SUPFAM" id="SSF47384">
    <property type="entry name" value="Homodimeric domain of signal transducing histidine kinase"/>
    <property type="match status" value="1"/>
</dbReference>
<reference evidence="11 12" key="1">
    <citation type="submission" date="2017-10" db="EMBL/GenBank/DDBJ databases">
        <title>Sedimentibacterium mangrovi gen. nov., sp. nov., a novel member of family Phyllobacteriacea isolated from mangrove sediment.</title>
        <authorList>
            <person name="Liao H."/>
            <person name="Tian Y."/>
        </authorList>
    </citation>
    <scope>NUCLEOTIDE SEQUENCE [LARGE SCALE GENOMIC DNA]</scope>
    <source>
        <strain evidence="11 12">X9-2-2</strain>
    </source>
</reference>
<keyword evidence="4" id="KW-0902">Two-component regulatory system</keyword>
<keyword evidence="12" id="KW-1185">Reference proteome</keyword>
<evidence type="ECO:0000259" key="8">
    <source>
        <dbReference type="PROSITE" id="PS50109"/>
    </source>
</evidence>
<feature type="domain" description="HPt" evidence="10">
    <location>
        <begin position="656"/>
        <end position="740"/>
    </location>
</feature>
<dbReference type="PANTHER" id="PTHR45339">
    <property type="entry name" value="HYBRID SIGNAL TRANSDUCTION HISTIDINE KINASE J"/>
    <property type="match status" value="1"/>
</dbReference>
<dbReference type="Pfam" id="PF02518">
    <property type="entry name" value="HATPase_c"/>
    <property type="match status" value="1"/>
</dbReference>
<dbReference type="Gene3D" id="1.10.287.130">
    <property type="match status" value="1"/>
</dbReference>
<feature type="domain" description="Histidine kinase" evidence="8">
    <location>
        <begin position="254"/>
        <end position="475"/>
    </location>
</feature>
<dbReference type="InterPro" id="IPR036097">
    <property type="entry name" value="HisK_dim/P_sf"/>
</dbReference>
<comment type="caution">
    <text evidence="11">The sequence shown here is derived from an EMBL/GenBank/DDBJ whole genome shotgun (WGS) entry which is preliminary data.</text>
</comment>
<dbReference type="Gene3D" id="3.30.565.10">
    <property type="entry name" value="Histidine kinase-like ATPase, C-terminal domain"/>
    <property type="match status" value="1"/>
</dbReference>
<dbReference type="CDD" id="cd17546">
    <property type="entry name" value="REC_hyHK_CKI1_RcsC-like"/>
    <property type="match status" value="1"/>
</dbReference>
<dbReference type="SUPFAM" id="SSF55874">
    <property type="entry name" value="ATPase domain of HSP90 chaperone/DNA topoisomerase II/histidine kinase"/>
    <property type="match status" value="1"/>
</dbReference>
<dbReference type="InterPro" id="IPR008207">
    <property type="entry name" value="Sig_transdc_His_kin_Hpt_dom"/>
</dbReference>
<dbReference type="GO" id="GO:0005524">
    <property type="term" value="F:ATP binding"/>
    <property type="evidence" value="ECO:0007669"/>
    <property type="project" value="UniProtKB-KW"/>
</dbReference>
<dbReference type="Pfam" id="PF01627">
    <property type="entry name" value="Hpt"/>
    <property type="match status" value="1"/>
</dbReference>
<keyword evidence="11" id="KW-0418">Kinase</keyword>
<evidence type="ECO:0000256" key="5">
    <source>
        <dbReference type="PROSITE-ProRule" id="PRU00110"/>
    </source>
</evidence>
<dbReference type="InterPro" id="IPR011006">
    <property type="entry name" value="CheY-like_superfamily"/>
</dbReference>
<keyword evidence="7" id="KW-0812">Transmembrane</keyword>
<keyword evidence="7" id="KW-1133">Transmembrane helix</keyword>
<evidence type="ECO:0000256" key="6">
    <source>
        <dbReference type="PROSITE-ProRule" id="PRU00169"/>
    </source>
</evidence>
<dbReference type="PROSITE" id="PS50109">
    <property type="entry name" value="HIS_KIN"/>
    <property type="match status" value="1"/>
</dbReference>
<feature type="modified residue" description="4-aspartylphosphate" evidence="6">
    <location>
        <position position="546"/>
    </location>
</feature>
<dbReference type="SMART" id="SM00387">
    <property type="entry name" value="HATPase_c"/>
    <property type="match status" value="1"/>
</dbReference>
<dbReference type="InterPro" id="IPR036641">
    <property type="entry name" value="HPT_dom_sf"/>
</dbReference>
<dbReference type="InterPro" id="IPR003661">
    <property type="entry name" value="HisK_dim/P_dom"/>
</dbReference>
<dbReference type="CDD" id="cd16922">
    <property type="entry name" value="HATPase_EvgS-ArcB-TorS-like"/>
    <property type="match status" value="1"/>
</dbReference>
<evidence type="ECO:0000313" key="11">
    <source>
        <dbReference type="EMBL" id="PHP67342.1"/>
    </source>
</evidence>
<dbReference type="PRINTS" id="PR00344">
    <property type="entry name" value="BCTRLSENSOR"/>
</dbReference>
<protein>
    <recommendedName>
        <fullName evidence="2">histidine kinase</fullName>
        <ecNumber evidence="2">2.7.13.3</ecNumber>
    </recommendedName>
</protein>
<evidence type="ECO:0000259" key="9">
    <source>
        <dbReference type="PROSITE" id="PS50110"/>
    </source>
</evidence>
<dbReference type="SMART" id="SM00388">
    <property type="entry name" value="HisKA"/>
    <property type="match status" value="1"/>
</dbReference>
<keyword evidence="11" id="KW-0808">Transferase</keyword>